<dbReference type="Pfam" id="PF07714">
    <property type="entry name" value="PK_Tyr_Ser-Thr"/>
    <property type="match status" value="1"/>
</dbReference>
<dbReference type="InterPro" id="IPR032675">
    <property type="entry name" value="LRR_dom_sf"/>
</dbReference>
<feature type="domain" description="Protein kinase" evidence="1">
    <location>
        <begin position="218"/>
        <end position="405"/>
    </location>
</feature>
<dbReference type="SUPFAM" id="SSF56112">
    <property type="entry name" value="Protein kinase-like (PK-like)"/>
    <property type="match status" value="1"/>
</dbReference>
<dbReference type="InterPro" id="IPR000719">
    <property type="entry name" value="Prot_kinase_dom"/>
</dbReference>
<dbReference type="EMBL" id="CAJVQB010001709">
    <property type="protein sequence ID" value="CAG8546987.1"/>
    <property type="molecule type" value="Genomic_DNA"/>
</dbReference>
<comment type="caution">
    <text evidence="2">The sequence shown here is derived from an EMBL/GenBank/DDBJ whole genome shotgun (WGS) entry which is preliminary data.</text>
</comment>
<accession>A0ABN7UD82</accession>
<gene>
    <name evidence="2" type="ORF">GMARGA_LOCUS4367</name>
</gene>
<dbReference type="InterPro" id="IPR011009">
    <property type="entry name" value="Kinase-like_dom_sf"/>
</dbReference>
<name>A0ABN7UD82_GIGMA</name>
<dbReference type="SUPFAM" id="SSF52075">
    <property type="entry name" value="Outer arm dynein light chain 1"/>
    <property type="match status" value="1"/>
</dbReference>
<reference evidence="2 3" key="1">
    <citation type="submission" date="2021-06" db="EMBL/GenBank/DDBJ databases">
        <authorList>
            <person name="Kallberg Y."/>
            <person name="Tangrot J."/>
            <person name="Rosling A."/>
        </authorList>
    </citation>
    <scope>NUCLEOTIDE SEQUENCE [LARGE SCALE GENOMIC DNA]</scope>
    <source>
        <strain evidence="2 3">120-4 pot B 10/14</strain>
    </source>
</reference>
<dbReference type="Gene3D" id="3.80.10.10">
    <property type="entry name" value="Ribonuclease Inhibitor"/>
    <property type="match status" value="1"/>
</dbReference>
<dbReference type="SMART" id="SM00220">
    <property type="entry name" value="S_TKc"/>
    <property type="match status" value="1"/>
</dbReference>
<evidence type="ECO:0000313" key="3">
    <source>
        <dbReference type="Proteomes" id="UP000789901"/>
    </source>
</evidence>
<proteinExistence type="predicted"/>
<dbReference type="InterPro" id="IPR001245">
    <property type="entry name" value="Ser-Thr/Tyr_kinase_cat_dom"/>
</dbReference>
<protein>
    <submittedName>
        <fullName evidence="2">39214_t:CDS:1</fullName>
    </submittedName>
</protein>
<sequence length="565" mass="65448">MYMVKKQAIPKRLTKEQMRKLLLSAKKKADKMPEEEGSFRLEDILIKEHGDIYPLRSAIIKFGGFHLSYIAGLKSDMPNFTEHFGFRKLINTIAHELSHYLLANYKLDFGRKHEPEHAELTKDIEAFLLNMPEVKDSREGALDLSDFPNLEYLNCCGNKLTDITLSPNITNLSKLDLRDNNFPKQEKINQYGHCQKCFQINTKLIKKFIQKQKERNQYSLEGGFSQIYKAKWKGCGDMLNEDKTVVLKSLNNSQNITLEFLQEIANTKLVDNYTGVVPCYGISQDPQTKNYVMAMRYIKGGNLRQFLQNKVGELTSDIYSFGIIATELLANTYPYPEMDERDLALAVCNESEQEYNTFSQSTPYQIHPTATTTSKMIDTKQIITKLQQIDTKELITQLKDIKKFLQPTIPIEELEEKDTDIRLIRLLKRGHKYTKKKLTEEEKRFVLLSNRVLNLEITEEEFAQRFEFIAGWHGQQELCFGCDKLNQQMITTGDYSPQHSREAKKPKNIFLTMVKYERNSLGEKQVPEFYCQTCAKIILKRIEKELINFSVSDARTTTLMMASNG</sequence>
<evidence type="ECO:0000259" key="1">
    <source>
        <dbReference type="SMART" id="SM00220"/>
    </source>
</evidence>
<keyword evidence="3" id="KW-1185">Reference proteome</keyword>
<organism evidence="2 3">
    <name type="scientific">Gigaspora margarita</name>
    <dbReference type="NCBI Taxonomy" id="4874"/>
    <lineage>
        <taxon>Eukaryota</taxon>
        <taxon>Fungi</taxon>
        <taxon>Fungi incertae sedis</taxon>
        <taxon>Mucoromycota</taxon>
        <taxon>Glomeromycotina</taxon>
        <taxon>Glomeromycetes</taxon>
        <taxon>Diversisporales</taxon>
        <taxon>Gigasporaceae</taxon>
        <taxon>Gigaspora</taxon>
    </lineage>
</organism>
<dbReference type="Proteomes" id="UP000789901">
    <property type="component" value="Unassembled WGS sequence"/>
</dbReference>
<evidence type="ECO:0000313" key="2">
    <source>
        <dbReference type="EMBL" id="CAG8546987.1"/>
    </source>
</evidence>
<dbReference type="Gene3D" id="1.10.510.10">
    <property type="entry name" value="Transferase(Phosphotransferase) domain 1"/>
    <property type="match status" value="2"/>
</dbReference>